<feature type="domain" description="FAD-dependent oxidoreductase 2 FAD-binding" evidence="7">
    <location>
        <begin position="70"/>
        <end position="531"/>
    </location>
</feature>
<name>A0A6M8J0X8_9ACTN</name>
<dbReference type="Gene3D" id="3.50.50.60">
    <property type="entry name" value="FAD/NAD(P)-binding domain"/>
    <property type="match status" value="2"/>
</dbReference>
<evidence type="ECO:0000259" key="7">
    <source>
        <dbReference type="Pfam" id="PF00890"/>
    </source>
</evidence>
<dbReference type="PROSITE" id="PS51318">
    <property type="entry name" value="TAT"/>
    <property type="match status" value="1"/>
</dbReference>
<dbReference type="Gene3D" id="3.90.700.10">
    <property type="entry name" value="Succinate dehydrogenase/fumarate reductase flavoprotein, catalytic domain"/>
    <property type="match status" value="1"/>
</dbReference>
<feature type="region of interest" description="Disordered" evidence="5">
    <location>
        <begin position="39"/>
        <end position="58"/>
    </location>
</feature>
<evidence type="ECO:0000256" key="5">
    <source>
        <dbReference type="SAM" id="MobiDB-lite"/>
    </source>
</evidence>
<keyword evidence="2" id="KW-0285">Flavoprotein</keyword>
<keyword evidence="3" id="KW-0274">FAD</keyword>
<keyword evidence="6" id="KW-0732">Signal</keyword>
<gene>
    <name evidence="8" type="ORF">HLV38_03130</name>
</gene>
<dbReference type="AlphaFoldDB" id="A0A6M8J0X8"/>
<evidence type="ECO:0000313" key="9">
    <source>
        <dbReference type="Proteomes" id="UP000503297"/>
    </source>
</evidence>
<dbReference type="GO" id="GO:0008202">
    <property type="term" value="P:steroid metabolic process"/>
    <property type="evidence" value="ECO:0007669"/>
    <property type="project" value="UniProtKB-ARBA"/>
</dbReference>
<sequence length="565" mass="60389">MHSTPLPSNPNGLSRRSFVAGAASAAALAAAGAGALAGCSPRSTEQQTAPTGDSAAQPAAFQADETRRADVVIVGAGASGLMAALMASQSGVKVTVIEKGGDFSAPNGMYVSGPFAVGTDVLQSKEGGTTLTVDDAFHHVMEYSHWTPNPALIRRCLEESKNAVAQLQQVGYTFEEKNFRFETPFIGEKGGFHYITKTNAERVEMWERVLADQDIDLQFKTSAESLVTDEAGAVTGVNCTAGKTKVTYQAKAVILASGGFLGNRDLQQRFLGTRKLNAARGDESICTGDGILAAEAVGAALTKTFGYCPCEYGGTHAGAKRPAMQDKFDQNTAFKFGLYGCMLIDAEGNRFINEGLLCDYPMSYGSEQILVNSPWYAVVDQAYVDAMKTQGLYEYTTAKGANEKNWFIGNYFKGRVLENLDADIQEGIEEGWCFKADTVEELAAHFGLKGLPASVERYNDFCAAGADDDFNASPWYLSPVAIPPFYVTENEPSAWSTFGGLRTDVNCNVVRAADQQPIPGLYAVGTDAGSLFYSPYYDIPGFCYGLCIDSGYIAGIEAAAYAQAK</sequence>
<feature type="signal peptide" evidence="6">
    <location>
        <begin position="1"/>
        <end position="37"/>
    </location>
</feature>
<dbReference type="InterPro" id="IPR006311">
    <property type="entry name" value="TAT_signal"/>
</dbReference>
<dbReference type="PRINTS" id="PR00411">
    <property type="entry name" value="PNDRDTASEI"/>
</dbReference>
<dbReference type="GO" id="GO:0033765">
    <property type="term" value="F:steroid dehydrogenase activity, acting on the CH-CH group of donors"/>
    <property type="evidence" value="ECO:0007669"/>
    <property type="project" value="UniProtKB-ARBA"/>
</dbReference>
<evidence type="ECO:0000256" key="3">
    <source>
        <dbReference type="ARBA" id="ARBA00022827"/>
    </source>
</evidence>
<dbReference type="Pfam" id="PF00890">
    <property type="entry name" value="FAD_binding_2"/>
    <property type="match status" value="1"/>
</dbReference>
<dbReference type="KEGG" id="bwa:HLV38_03130"/>
<protein>
    <submittedName>
        <fullName evidence="8">FAD-binding protein</fullName>
    </submittedName>
</protein>
<evidence type="ECO:0000313" key="8">
    <source>
        <dbReference type="EMBL" id="QKF07227.1"/>
    </source>
</evidence>
<organism evidence="8 9">
    <name type="scientific">Berryella wangjianweii</name>
    <dbReference type="NCBI Taxonomy" id="2734634"/>
    <lineage>
        <taxon>Bacteria</taxon>
        <taxon>Bacillati</taxon>
        <taxon>Actinomycetota</taxon>
        <taxon>Coriobacteriia</taxon>
        <taxon>Eggerthellales</taxon>
        <taxon>Eggerthellaceae</taxon>
        <taxon>Berryella</taxon>
    </lineage>
</organism>
<feature type="chain" id="PRO_5038665457" evidence="6">
    <location>
        <begin position="38"/>
        <end position="565"/>
    </location>
</feature>
<feature type="compositionally biased region" description="Polar residues" evidence="5">
    <location>
        <begin position="41"/>
        <end position="51"/>
    </location>
</feature>
<dbReference type="InterPro" id="IPR027477">
    <property type="entry name" value="Succ_DH/fumarate_Rdtase_cat_sf"/>
</dbReference>
<dbReference type="PANTHER" id="PTHR43400:SF10">
    <property type="entry name" value="3-OXOSTEROID 1-DEHYDROGENASE"/>
    <property type="match status" value="1"/>
</dbReference>
<evidence type="ECO:0000256" key="4">
    <source>
        <dbReference type="ARBA" id="ARBA00023002"/>
    </source>
</evidence>
<evidence type="ECO:0000256" key="6">
    <source>
        <dbReference type="SAM" id="SignalP"/>
    </source>
</evidence>
<dbReference type="PANTHER" id="PTHR43400">
    <property type="entry name" value="FUMARATE REDUCTASE"/>
    <property type="match status" value="1"/>
</dbReference>
<reference evidence="9" key="1">
    <citation type="submission" date="2020-05" db="EMBL/GenBank/DDBJ databases">
        <title>Novel species in genus Nocardioides.</title>
        <authorList>
            <person name="Zhang G."/>
        </authorList>
    </citation>
    <scope>NUCLEOTIDE SEQUENCE [LARGE SCALE GENOMIC DNA]</scope>
    <source>
        <strain evidence="9">zg-1050</strain>
    </source>
</reference>
<dbReference type="Proteomes" id="UP000503297">
    <property type="component" value="Chromosome"/>
</dbReference>
<keyword evidence="4" id="KW-0560">Oxidoreductase</keyword>
<keyword evidence="9" id="KW-1185">Reference proteome</keyword>
<comment type="cofactor">
    <cofactor evidence="1">
        <name>FAD</name>
        <dbReference type="ChEBI" id="CHEBI:57692"/>
    </cofactor>
</comment>
<dbReference type="RefSeq" id="WP_173164221.1">
    <property type="nucleotide sequence ID" value="NZ_CP053716.1"/>
</dbReference>
<proteinExistence type="predicted"/>
<dbReference type="InterPro" id="IPR036188">
    <property type="entry name" value="FAD/NAD-bd_sf"/>
</dbReference>
<dbReference type="SUPFAM" id="SSF51905">
    <property type="entry name" value="FAD/NAD(P)-binding domain"/>
    <property type="match status" value="1"/>
</dbReference>
<dbReference type="SUPFAM" id="SSF56425">
    <property type="entry name" value="Succinate dehydrogenase/fumarate reductase flavoprotein, catalytic domain"/>
    <property type="match status" value="1"/>
</dbReference>
<dbReference type="EMBL" id="CP053716">
    <property type="protein sequence ID" value="QKF07227.1"/>
    <property type="molecule type" value="Genomic_DNA"/>
</dbReference>
<evidence type="ECO:0000256" key="2">
    <source>
        <dbReference type="ARBA" id="ARBA00022630"/>
    </source>
</evidence>
<dbReference type="InterPro" id="IPR003953">
    <property type="entry name" value="FAD-dep_OxRdtase_2_FAD-bd"/>
</dbReference>
<dbReference type="InterPro" id="IPR050315">
    <property type="entry name" value="FAD-oxidoreductase_2"/>
</dbReference>
<accession>A0A6M8J0X8</accession>
<evidence type="ECO:0000256" key="1">
    <source>
        <dbReference type="ARBA" id="ARBA00001974"/>
    </source>
</evidence>